<evidence type="ECO:0000256" key="1">
    <source>
        <dbReference type="SAM" id="SignalP"/>
    </source>
</evidence>
<accession>A0A5R8Z3I2</accession>
<dbReference type="AlphaFoldDB" id="A0A5R8Z3I2"/>
<protein>
    <submittedName>
        <fullName evidence="2">Uncharacterized protein</fullName>
    </submittedName>
</protein>
<name>A0A5R8Z3I2_9ACTN</name>
<organism evidence="2 3">
    <name type="scientific">Microbispora triticiradicis</name>
    <dbReference type="NCBI Taxonomy" id="2200763"/>
    <lineage>
        <taxon>Bacteria</taxon>
        <taxon>Bacillati</taxon>
        <taxon>Actinomycetota</taxon>
        <taxon>Actinomycetes</taxon>
        <taxon>Streptosporangiales</taxon>
        <taxon>Streptosporangiaceae</taxon>
        <taxon>Microbispora</taxon>
    </lineage>
</organism>
<proteinExistence type="predicted"/>
<evidence type="ECO:0000313" key="3">
    <source>
        <dbReference type="Proteomes" id="UP000309033"/>
    </source>
</evidence>
<dbReference type="EMBL" id="VANP01000005">
    <property type="protein sequence ID" value="TLP59697.1"/>
    <property type="molecule type" value="Genomic_DNA"/>
</dbReference>
<feature type="chain" id="PRO_5024358583" evidence="1">
    <location>
        <begin position="24"/>
        <end position="149"/>
    </location>
</feature>
<comment type="caution">
    <text evidence="2">The sequence shown here is derived from an EMBL/GenBank/DDBJ whole genome shotgun (WGS) entry which is preliminary data.</text>
</comment>
<dbReference type="Proteomes" id="UP000309033">
    <property type="component" value="Unassembled WGS sequence"/>
</dbReference>
<reference evidence="2" key="1">
    <citation type="submission" date="2019-05" db="EMBL/GenBank/DDBJ databases">
        <title>Isolation, diversity and antifungal activity of Actinobacteria from wheat.</title>
        <authorList>
            <person name="Yu B."/>
        </authorList>
    </citation>
    <scope>NUCLEOTIDE SEQUENCE [LARGE SCALE GENOMIC DNA]</scope>
    <source>
        <strain evidence="2">NEAU-HEGS1-5</strain>
    </source>
</reference>
<evidence type="ECO:0000313" key="2">
    <source>
        <dbReference type="EMBL" id="TLP59697.1"/>
    </source>
</evidence>
<keyword evidence="3" id="KW-1185">Reference proteome</keyword>
<feature type="signal peptide" evidence="1">
    <location>
        <begin position="1"/>
        <end position="23"/>
    </location>
</feature>
<sequence>MRKTTRASALVFVAAITALLASAAPANALVDGYTNNTSPDAPVCTSGKIGSNRYYAHCSYTHYIAVFRSGTSYYEAVQKINPEMSSAITALDDADGCGAVLLTSSNKYLHFPTNAAASDQYQWFQGDPEYGVETTAKVSQTCMWIFGTG</sequence>
<keyword evidence="1" id="KW-0732">Signal</keyword>
<gene>
    <name evidence="2" type="ORF">FED44_15565</name>
</gene>